<dbReference type="EMBL" id="SNYJ01000014">
    <property type="protein sequence ID" value="TDQ37134.1"/>
    <property type="molecule type" value="Genomic_DNA"/>
</dbReference>
<name>A0A4R6U212_9BACI</name>
<organism evidence="1 2">
    <name type="scientific">Aureibacillus halotolerans</name>
    <dbReference type="NCBI Taxonomy" id="1508390"/>
    <lineage>
        <taxon>Bacteria</taxon>
        <taxon>Bacillati</taxon>
        <taxon>Bacillota</taxon>
        <taxon>Bacilli</taxon>
        <taxon>Bacillales</taxon>
        <taxon>Bacillaceae</taxon>
        <taxon>Aureibacillus</taxon>
    </lineage>
</organism>
<evidence type="ECO:0000313" key="2">
    <source>
        <dbReference type="Proteomes" id="UP000295632"/>
    </source>
</evidence>
<dbReference type="AlphaFoldDB" id="A0A4R6U212"/>
<gene>
    <name evidence="1" type="ORF">EV213_11413</name>
</gene>
<reference evidence="1 2" key="1">
    <citation type="submission" date="2019-03" db="EMBL/GenBank/DDBJ databases">
        <title>Genomic Encyclopedia of Type Strains, Phase IV (KMG-IV): sequencing the most valuable type-strain genomes for metagenomic binning, comparative biology and taxonomic classification.</title>
        <authorList>
            <person name="Goeker M."/>
        </authorList>
    </citation>
    <scope>NUCLEOTIDE SEQUENCE [LARGE SCALE GENOMIC DNA]</scope>
    <source>
        <strain evidence="1 2">DSM 28697</strain>
    </source>
</reference>
<protein>
    <submittedName>
        <fullName evidence="1">Uncharacterized protein</fullName>
    </submittedName>
</protein>
<evidence type="ECO:0000313" key="1">
    <source>
        <dbReference type="EMBL" id="TDQ37134.1"/>
    </source>
</evidence>
<accession>A0A4R6U212</accession>
<comment type="caution">
    <text evidence="1">The sequence shown here is derived from an EMBL/GenBank/DDBJ whole genome shotgun (WGS) entry which is preliminary data.</text>
</comment>
<keyword evidence="2" id="KW-1185">Reference proteome</keyword>
<dbReference type="Proteomes" id="UP000295632">
    <property type="component" value="Unassembled WGS sequence"/>
</dbReference>
<sequence>MPRYKARVKFNVSLKIDFCRALLILLLLKQFVLG</sequence>
<proteinExistence type="predicted"/>